<dbReference type="EMBL" id="FQXR01000003">
    <property type="protein sequence ID" value="SHH55927.1"/>
    <property type="molecule type" value="Genomic_DNA"/>
</dbReference>
<evidence type="ECO:0000313" key="1">
    <source>
        <dbReference type="EMBL" id="SHH55927.1"/>
    </source>
</evidence>
<reference evidence="1 2" key="1">
    <citation type="submission" date="2016-11" db="EMBL/GenBank/DDBJ databases">
        <authorList>
            <person name="Jaros S."/>
            <person name="Januszkiewicz K."/>
            <person name="Wedrychowicz H."/>
        </authorList>
    </citation>
    <scope>NUCLEOTIDE SEQUENCE [LARGE SCALE GENOMIC DNA]</scope>
    <source>
        <strain evidence="1 2">DSM 13106</strain>
    </source>
</reference>
<sequence>MRYTEFKVGDNEYKLRLAANEMVNIEKKIGANILDIFMKEGQIPTMEELLMVLHGSLQKFQHNITLADTYDIYDEYVDDGGTFEDLIEVIIDVFEVSGFFKKEDLEEGKKKLEESQKKKSK</sequence>
<dbReference type="Proteomes" id="UP000184389">
    <property type="component" value="Unassembled WGS sequence"/>
</dbReference>
<accession>A0A1M5TYR7</accession>
<gene>
    <name evidence="1" type="ORF">SAMN02745180_00474</name>
</gene>
<keyword evidence="2" id="KW-1185">Reference proteome</keyword>
<dbReference type="AlphaFoldDB" id="A0A1M5TYR7"/>
<proteinExistence type="predicted"/>
<dbReference type="RefSeq" id="WP_072743051.1">
    <property type="nucleotide sequence ID" value="NZ_FQXR01000003.1"/>
</dbReference>
<evidence type="ECO:0008006" key="3">
    <source>
        <dbReference type="Google" id="ProtNLM"/>
    </source>
</evidence>
<dbReference type="STRING" id="1123281.SAMN02745180_00474"/>
<organism evidence="1 2">
    <name type="scientific">Sporanaerobacter acetigenes DSM 13106</name>
    <dbReference type="NCBI Taxonomy" id="1123281"/>
    <lineage>
        <taxon>Bacteria</taxon>
        <taxon>Bacillati</taxon>
        <taxon>Bacillota</taxon>
        <taxon>Tissierellia</taxon>
        <taxon>Tissierellales</taxon>
        <taxon>Sporanaerobacteraceae</taxon>
        <taxon>Sporanaerobacter</taxon>
    </lineage>
</organism>
<dbReference type="Pfam" id="PF19591">
    <property type="entry name" value="DUF6096"/>
    <property type="match status" value="1"/>
</dbReference>
<evidence type="ECO:0000313" key="2">
    <source>
        <dbReference type="Proteomes" id="UP000184389"/>
    </source>
</evidence>
<protein>
    <recommendedName>
        <fullName evidence="3">Phage tail assembly chaperone protein, TAC</fullName>
    </recommendedName>
</protein>
<dbReference type="InterPro" id="IPR046078">
    <property type="entry name" value="DUF6096"/>
</dbReference>
<dbReference type="OrthoDB" id="1708054at2"/>
<name>A0A1M5TYR7_9FIRM</name>